<feature type="binding site" evidence="10">
    <location>
        <begin position="277"/>
        <end position="278"/>
    </location>
    <ligand>
        <name>carbamoyl phosphate</name>
        <dbReference type="ChEBI" id="CHEBI:58228"/>
    </ligand>
</feature>
<dbReference type="OrthoDB" id="9802587at2"/>
<proteinExistence type="inferred from homology"/>
<dbReference type="RefSeq" id="WP_144450274.1">
    <property type="nucleotide sequence ID" value="NZ_VLKZ01000004.1"/>
</dbReference>
<feature type="binding site" evidence="10">
    <location>
        <position position="305"/>
    </location>
    <ligand>
        <name>carbamoyl phosphate</name>
        <dbReference type="ChEBI" id="CHEBI:58228"/>
    </ligand>
</feature>
<evidence type="ECO:0000256" key="2">
    <source>
        <dbReference type="ARBA" id="ARBA00004496"/>
    </source>
</evidence>
<feature type="binding site" evidence="10">
    <location>
        <position position="115"/>
    </location>
    <ligand>
        <name>carbamoyl phosphate</name>
        <dbReference type="ChEBI" id="CHEBI:58228"/>
    </ligand>
</feature>
<dbReference type="GO" id="GO:0004585">
    <property type="term" value="F:ornithine carbamoyltransferase activity"/>
    <property type="evidence" value="ECO:0007669"/>
    <property type="project" value="UniProtKB-UniRule"/>
</dbReference>
<dbReference type="InterPro" id="IPR006131">
    <property type="entry name" value="Asp_carbamoyltransf_Asp/Orn-bd"/>
</dbReference>
<evidence type="ECO:0000313" key="14">
    <source>
        <dbReference type="Proteomes" id="UP000315711"/>
    </source>
</evidence>
<feature type="binding site" evidence="10">
    <location>
        <begin position="64"/>
        <end position="67"/>
    </location>
    <ligand>
        <name>carbamoyl phosphate</name>
        <dbReference type="ChEBI" id="CHEBI:58228"/>
    </ligand>
</feature>
<accession>A0A562QKI4</accession>
<comment type="similarity">
    <text evidence="4 10">Belongs to the aspartate/ornithine carbamoyltransferase superfamily. OTCase family.</text>
</comment>
<feature type="domain" description="Aspartate/ornithine carbamoyltransferase carbamoyl-P binding" evidence="12">
    <location>
        <begin position="16"/>
        <end position="155"/>
    </location>
</feature>
<gene>
    <name evidence="13" type="ORF">IQ10_01921</name>
</gene>
<dbReference type="HAMAP" id="MF_01109">
    <property type="entry name" value="OTCase"/>
    <property type="match status" value="1"/>
</dbReference>
<dbReference type="Proteomes" id="UP000315711">
    <property type="component" value="Unassembled WGS sequence"/>
</dbReference>
<dbReference type="EC" id="2.1.3.3" evidence="5 10"/>
<dbReference type="NCBIfam" id="NF001986">
    <property type="entry name" value="PRK00779.1"/>
    <property type="match status" value="1"/>
</dbReference>
<dbReference type="PRINTS" id="PR00100">
    <property type="entry name" value="AOTCASE"/>
</dbReference>
<evidence type="ECO:0000259" key="12">
    <source>
        <dbReference type="Pfam" id="PF02729"/>
    </source>
</evidence>
<reference evidence="13 14" key="1">
    <citation type="journal article" date="2015" name="Stand. Genomic Sci.">
        <title>Genomic Encyclopedia of Bacterial and Archaeal Type Strains, Phase III: the genomes of soil and plant-associated and newly described type strains.</title>
        <authorList>
            <person name="Whitman W.B."/>
            <person name="Woyke T."/>
            <person name="Klenk H.P."/>
            <person name="Zhou Y."/>
            <person name="Lilburn T.G."/>
            <person name="Beck B.J."/>
            <person name="De Vos P."/>
            <person name="Vandamme P."/>
            <person name="Eisen J.A."/>
            <person name="Garrity G."/>
            <person name="Hugenholtz P."/>
            <person name="Kyrpides N.C."/>
        </authorList>
    </citation>
    <scope>NUCLEOTIDE SEQUENCE [LARGE SCALE GENOMIC DNA]</scope>
    <source>
        <strain evidence="13 14">CGMCC 1.10116</strain>
    </source>
</reference>
<name>A0A562QKI4_9BACI</name>
<dbReference type="PANTHER" id="PTHR45753">
    <property type="entry name" value="ORNITHINE CARBAMOYLTRANSFERASE, MITOCHONDRIAL"/>
    <property type="match status" value="1"/>
</dbReference>
<feature type="domain" description="Aspartate/ornithine carbamoyltransferase Asp/Orn-binding" evidence="11">
    <location>
        <begin position="161"/>
        <end position="315"/>
    </location>
</feature>
<evidence type="ECO:0000259" key="11">
    <source>
        <dbReference type="Pfam" id="PF00185"/>
    </source>
</evidence>
<dbReference type="EMBL" id="VLKZ01000004">
    <property type="protein sequence ID" value="TWI57215.1"/>
    <property type="molecule type" value="Genomic_DNA"/>
</dbReference>
<feature type="binding site" evidence="10">
    <location>
        <position position="91"/>
    </location>
    <ligand>
        <name>carbamoyl phosphate</name>
        <dbReference type="ChEBI" id="CHEBI:58228"/>
    </ligand>
</feature>
<dbReference type="Gene3D" id="3.40.50.1370">
    <property type="entry name" value="Aspartate/ornithine carbamoyltransferase"/>
    <property type="match status" value="2"/>
</dbReference>
<dbReference type="NCBIfam" id="TIGR00658">
    <property type="entry name" value="orni_carb_tr"/>
    <property type="match status" value="1"/>
</dbReference>
<comment type="subcellular location">
    <subcellularLocation>
        <location evidence="2 10">Cytoplasm</location>
    </subcellularLocation>
</comment>
<dbReference type="InterPro" id="IPR024904">
    <property type="entry name" value="OTCase_ArgI"/>
</dbReference>
<evidence type="ECO:0000256" key="6">
    <source>
        <dbReference type="ARBA" id="ARBA00016634"/>
    </source>
</evidence>
<dbReference type="Pfam" id="PF02729">
    <property type="entry name" value="OTCace_N"/>
    <property type="match status" value="1"/>
</dbReference>
<evidence type="ECO:0000256" key="10">
    <source>
        <dbReference type="HAMAP-Rule" id="MF_01109"/>
    </source>
</evidence>
<dbReference type="PRINTS" id="PR00102">
    <property type="entry name" value="OTCASE"/>
</dbReference>
<dbReference type="Pfam" id="PF00185">
    <property type="entry name" value="OTCace"/>
    <property type="match status" value="1"/>
</dbReference>
<dbReference type="InterPro" id="IPR006130">
    <property type="entry name" value="Asp/Orn_carbamoylTrfase"/>
</dbReference>
<comment type="catalytic activity">
    <reaction evidence="9 10">
        <text>carbamoyl phosphate + L-ornithine = L-citrulline + phosphate + H(+)</text>
        <dbReference type="Rhea" id="RHEA:19513"/>
        <dbReference type="ChEBI" id="CHEBI:15378"/>
        <dbReference type="ChEBI" id="CHEBI:43474"/>
        <dbReference type="ChEBI" id="CHEBI:46911"/>
        <dbReference type="ChEBI" id="CHEBI:57743"/>
        <dbReference type="ChEBI" id="CHEBI:58228"/>
        <dbReference type="EC" id="2.1.3.3"/>
    </reaction>
</comment>
<feature type="binding site" evidence="10">
    <location>
        <begin position="142"/>
        <end position="145"/>
    </location>
    <ligand>
        <name>carbamoyl phosphate</name>
        <dbReference type="ChEBI" id="CHEBI:58228"/>
    </ligand>
</feature>
<comment type="function">
    <text evidence="1">Reversibly catalyzes the transfer of the carbamoyl group from carbamoyl phosphate (CP) to the N(epsilon) atom of ornithine (ORN) to produce L-citrulline.</text>
</comment>
<feature type="binding site" evidence="10">
    <location>
        <position position="237"/>
    </location>
    <ligand>
        <name>L-ornithine</name>
        <dbReference type="ChEBI" id="CHEBI:46911"/>
    </ligand>
</feature>
<evidence type="ECO:0000256" key="7">
    <source>
        <dbReference type="ARBA" id="ARBA00022490"/>
    </source>
</evidence>
<keyword evidence="7 10" id="KW-0963">Cytoplasm</keyword>
<evidence type="ECO:0000256" key="8">
    <source>
        <dbReference type="ARBA" id="ARBA00022679"/>
    </source>
</evidence>
<keyword evidence="8 10" id="KW-0808">Transferase</keyword>
<dbReference type="GO" id="GO:0005737">
    <property type="term" value="C:cytoplasm"/>
    <property type="evidence" value="ECO:0007669"/>
    <property type="project" value="UniProtKB-SubCell"/>
</dbReference>
<evidence type="ECO:0000256" key="5">
    <source>
        <dbReference type="ARBA" id="ARBA00013007"/>
    </source>
</evidence>
<dbReference type="InterPro" id="IPR036901">
    <property type="entry name" value="Asp/Orn_carbamoylTrfase_sf"/>
</dbReference>
<comment type="pathway">
    <text evidence="3">Amino-acid biosynthesis; L-arginine biosynthesis; L-arginine from L-ornithine and carbamoyl phosphate: step 1/3.</text>
</comment>
<dbReference type="FunFam" id="3.40.50.1370:FF:000016">
    <property type="entry name" value="Ornithine carbamoyltransferase"/>
    <property type="match status" value="1"/>
</dbReference>
<evidence type="ECO:0000256" key="3">
    <source>
        <dbReference type="ARBA" id="ARBA00004975"/>
    </source>
</evidence>
<evidence type="ECO:0000256" key="9">
    <source>
        <dbReference type="ARBA" id="ARBA00048772"/>
    </source>
</evidence>
<dbReference type="InterPro" id="IPR006132">
    <property type="entry name" value="Asp/Orn_carbamoyltranf_P-bd"/>
</dbReference>
<keyword evidence="14" id="KW-1185">Reference proteome</keyword>
<dbReference type="AlphaFoldDB" id="A0A562QKI4"/>
<evidence type="ECO:0000256" key="4">
    <source>
        <dbReference type="ARBA" id="ARBA00007805"/>
    </source>
</evidence>
<dbReference type="PANTHER" id="PTHR45753:SF3">
    <property type="entry name" value="ORNITHINE TRANSCARBAMYLASE, MITOCHONDRIAL"/>
    <property type="match status" value="1"/>
</dbReference>
<feature type="binding site" evidence="10">
    <location>
        <position position="173"/>
    </location>
    <ligand>
        <name>L-ornithine</name>
        <dbReference type="ChEBI" id="CHEBI:46911"/>
    </ligand>
</feature>
<dbReference type="InterPro" id="IPR002292">
    <property type="entry name" value="Orn/put_carbamltrans"/>
</dbReference>
<evidence type="ECO:0000256" key="1">
    <source>
        <dbReference type="ARBA" id="ARBA00003822"/>
    </source>
</evidence>
<dbReference type="GO" id="GO:0019240">
    <property type="term" value="P:citrulline biosynthetic process"/>
    <property type="evidence" value="ECO:0007669"/>
    <property type="project" value="TreeGrafter"/>
</dbReference>
<organism evidence="13 14">
    <name type="scientific">Halalkalibacter nanhaiisediminis</name>
    <dbReference type="NCBI Taxonomy" id="688079"/>
    <lineage>
        <taxon>Bacteria</taxon>
        <taxon>Bacillati</taxon>
        <taxon>Bacillota</taxon>
        <taxon>Bacilli</taxon>
        <taxon>Bacillales</taxon>
        <taxon>Bacillaceae</taxon>
        <taxon>Halalkalibacter</taxon>
    </lineage>
</organism>
<dbReference type="GO" id="GO:0016597">
    <property type="term" value="F:amino acid binding"/>
    <property type="evidence" value="ECO:0007669"/>
    <property type="project" value="InterPro"/>
</dbReference>
<dbReference type="GO" id="GO:0042450">
    <property type="term" value="P:L-arginine biosynthetic process via ornithine"/>
    <property type="evidence" value="ECO:0007669"/>
    <property type="project" value="UniProtKB-UniRule"/>
</dbReference>
<dbReference type="SUPFAM" id="SSF53671">
    <property type="entry name" value="Aspartate/ornithine carbamoyltransferase"/>
    <property type="match status" value="1"/>
</dbReference>
<evidence type="ECO:0000313" key="13">
    <source>
        <dbReference type="EMBL" id="TWI57215.1"/>
    </source>
</evidence>
<feature type="binding site" evidence="10">
    <location>
        <begin position="241"/>
        <end position="242"/>
    </location>
    <ligand>
        <name>L-ornithine</name>
        <dbReference type="ChEBI" id="CHEBI:46911"/>
    </ligand>
</feature>
<sequence length="320" mass="34952">MKGTIEEAKATLGGEDFLTLLDFSPKEIQSLLESALVLKQQQKNGTFSEALKGKSLGMIFENASTRTRVSFEVGMTQLGGHALFLSPRDMQIGRGEPIKDTANVLSRYVDAIMIRTNSHETVEELAKYASVPVINALTDAYHPCQAMADLLTIYEHKNTLKGLKLAYIGDGNNVAHSLLAAGAKVGMDVTIASPAGYEVDQTIFNRAVEAAKETGAKLELTQDPAVAVSEADVIYTDVWASMGYEQEQNERLQLFADYQVNETLVASAKEDYLFLHCLPAHRGEEVSGEVIDSVHSAVYDQAENRLHAQKAILLSLLSEK</sequence>
<protein>
    <recommendedName>
        <fullName evidence="6 10">Ornithine carbamoyltransferase</fullName>
        <shortName evidence="10">OTCase</shortName>
        <ecNumber evidence="5 10">2.1.3.3</ecNumber>
    </recommendedName>
</protein>
<dbReference type="FunFam" id="3.40.50.1370:FF:000008">
    <property type="entry name" value="Ornithine carbamoyltransferase"/>
    <property type="match status" value="1"/>
</dbReference>
<comment type="caution">
    <text evidence="13">The sequence shown here is derived from an EMBL/GenBank/DDBJ whole genome shotgun (WGS) entry which is preliminary data.</text>
</comment>